<name>A0A8T1TK75_9STRA</name>
<proteinExistence type="predicted"/>
<organism evidence="1 2">
    <name type="scientific">Phytophthora cactorum</name>
    <dbReference type="NCBI Taxonomy" id="29920"/>
    <lineage>
        <taxon>Eukaryota</taxon>
        <taxon>Sar</taxon>
        <taxon>Stramenopiles</taxon>
        <taxon>Oomycota</taxon>
        <taxon>Peronosporomycetes</taxon>
        <taxon>Peronosporales</taxon>
        <taxon>Peronosporaceae</taxon>
        <taxon>Phytophthora</taxon>
    </lineage>
</organism>
<evidence type="ECO:0000313" key="1">
    <source>
        <dbReference type="EMBL" id="KAG6941578.1"/>
    </source>
</evidence>
<dbReference type="Proteomes" id="UP000688947">
    <property type="component" value="Unassembled WGS sequence"/>
</dbReference>
<comment type="caution">
    <text evidence="1">The sequence shown here is derived from an EMBL/GenBank/DDBJ whole genome shotgun (WGS) entry which is preliminary data.</text>
</comment>
<sequence length="100" mass="11221">MIGVGRCLHVLKVLKSGNSLDEITEIVSILYGTNSLVEDKKEKNLTSDGDQIEKNGIINVLLAPPLSATITVKLCRFMIILRLLSILIHQSCLWRLLWFC</sequence>
<dbReference type="EMBL" id="JAENGZ010003447">
    <property type="protein sequence ID" value="KAG6941578.1"/>
    <property type="molecule type" value="Genomic_DNA"/>
</dbReference>
<evidence type="ECO:0000313" key="2">
    <source>
        <dbReference type="Proteomes" id="UP000688947"/>
    </source>
</evidence>
<protein>
    <submittedName>
        <fullName evidence="1">Uncharacterized protein</fullName>
    </submittedName>
</protein>
<gene>
    <name evidence="1" type="ORF">JG687_00019567</name>
</gene>
<dbReference type="AlphaFoldDB" id="A0A8T1TK75"/>
<dbReference type="OrthoDB" id="10472318at2759"/>
<reference evidence="1" key="1">
    <citation type="submission" date="2021-01" db="EMBL/GenBank/DDBJ databases">
        <title>Phytophthora aleatoria, a newly-described species from Pinus radiata is distinct from Phytophthora cactorum isolates based on comparative genomics.</title>
        <authorList>
            <person name="Mcdougal R."/>
            <person name="Panda P."/>
            <person name="Williams N."/>
            <person name="Studholme D.J."/>
        </authorList>
    </citation>
    <scope>NUCLEOTIDE SEQUENCE</scope>
    <source>
        <strain evidence="1">NZFS 3830</strain>
    </source>
</reference>
<accession>A0A8T1TK75</accession>